<dbReference type="EMBL" id="JAUTAS010000001">
    <property type="protein sequence ID" value="MDQ1109967.1"/>
    <property type="molecule type" value="Genomic_DNA"/>
</dbReference>
<dbReference type="Proteomes" id="UP001226084">
    <property type="component" value="Unassembled WGS sequence"/>
</dbReference>
<organism evidence="2 3">
    <name type="scientific">Stenotrophomonas rhizophila</name>
    <dbReference type="NCBI Taxonomy" id="216778"/>
    <lineage>
        <taxon>Bacteria</taxon>
        <taxon>Pseudomonadati</taxon>
        <taxon>Pseudomonadota</taxon>
        <taxon>Gammaproteobacteria</taxon>
        <taxon>Lysobacterales</taxon>
        <taxon>Lysobacteraceae</taxon>
        <taxon>Stenotrophomonas</taxon>
    </lineage>
</organism>
<evidence type="ECO:0000313" key="2">
    <source>
        <dbReference type="EMBL" id="MDQ1109967.1"/>
    </source>
</evidence>
<evidence type="ECO:0000313" key="3">
    <source>
        <dbReference type="Proteomes" id="UP001226084"/>
    </source>
</evidence>
<evidence type="ECO:0000256" key="1">
    <source>
        <dbReference type="SAM" id="MobiDB-lite"/>
    </source>
</evidence>
<comment type="caution">
    <text evidence="2">The sequence shown here is derived from an EMBL/GenBank/DDBJ whole genome shotgun (WGS) entry which is preliminary data.</text>
</comment>
<sequence length="87" mass="9535">MRALFVGGVVDNSEMDLEGAQPPVHYPEDTGGGHSRYRLHQVGKQADGAVAYAVYGAPDMADDEVARIADERAYARRFEAEPEVFTH</sequence>
<reference evidence="2" key="1">
    <citation type="submission" date="2023-07" db="EMBL/GenBank/DDBJ databases">
        <title>Functional and genomic diversity of the sorghum phyllosphere microbiome.</title>
        <authorList>
            <person name="Shade A."/>
        </authorList>
    </citation>
    <scope>NUCLEOTIDE SEQUENCE</scope>
    <source>
        <strain evidence="2">SORGH_AS_0457</strain>
    </source>
</reference>
<dbReference type="AlphaFoldDB" id="A0AAP5EB44"/>
<dbReference type="RefSeq" id="WP_068848976.1">
    <property type="nucleotide sequence ID" value="NZ_CP016294.1"/>
</dbReference>
<proteinExistence type="predicted"/>
<protein>
    <submittedName>
        <fullName evidence="2">Uncharacterized protein</fullName>
    </submittedName>
</protein>
<accession>A0AAP5EB44</accession>
<gene>
    <name evidence="2" type="ORF">QE424_003126</name>
</gene>
<feature type="region of interest" description="Disordered" evidence="1">
    <location>
        <begin position="16"/>
        <end position="36"/>
    </location>
</feature>
<dbReference type="KEGG" id="srh:BAY15_0660"/>
<name>A0AAP5EB44_9GAMM</name>